<evidence type="ECO:0000256" key="2">
    <source>
        <dbReference type="ARBA" id="ARBA00022723"/>
    </source>
</evidence>
<dbReference type="InterPro" id="IPR058925">
    <property type="entry name" value="zf-C2H2_AcuF"/>
</dbReference>
<keyword evidence="5" id="KW-0862">Zinc</keyword>
<evidence type="ECO:0000313" key="14">
    <source>
        <dbReference type="Proteomes" id="UP000327013"/>
    </source>
</evidence>
<dbReference type="Proteomes" id="UP000327013">
    <property type="component" value="Unassembled WGS sequence"/>
</dbReference>
<evidence type="ECO:0000256" key="10">
    <source>
        <dbReference type="SAM" id="MobiDB-lite"/>
    </source>
</evidence>
<dbReference type="InterPro" id="IPR001606">
    <property type="entry name" value="ARID_dom"/>
</dbReference>
<dbReference type="GO" id="GO:0071248">
    <property type="term" value="P:cellular response to metal ion"/>
    <property type="evidence" value="ECO:0007669"/>
    <property type="project" value="UniProtKB-ARBA"/>
</dbReference>
<keyword evidence="2" id="KW-0479">Metal-binding</keyword>
<reference evidence="13 14" key="1">
    <citation type="submission" date="2019-06" db="EMBL/GenBank/DDBJ databases">
        <title>A chromosomal-level reference genome of Carpinus fangiana (Coryloideae, Betulaceae).</title>
        <authorList>
            <person name="Yang X."/>
            <person name="Wang Z."/>
            <person name="Zhang L."/>
            <person name="Hao G."/>
            <person name="Liu J."/>
            <person name="Yang Y."/>
        </authorList>
    </citation>
    <scope>NUCLEOTIDE SEQUENCE [LARGE SCALE GENOMIC DNA]</scope>
    <source>
        <strain evidence="13">Cfa_2016G</strain>
        <tissue evidence="13">Leaf</tissue>
    </source>
</reference>
<feature type="domain" description="C2H2-type" evidence="11">
    <location>
        <begin position="696"/>
        <end position="723"/>
    </location>
</feature>
<keyword evidence="7" id="KW-0804">Transcription</keyword>
<keyword evidence="6" id="KW-0805">Transcription regulation</keyword>
<dbReference type="SMART" id="SM00355">
    <property type="entry name" value="ZnF_C2H2"/>
    <property type="match status" value="4"/>
</dbReference>
<dbReference type="InterPro" id="IPR013087">
    <property type="entry name" value="Znf_C2H2_type"/>
</dbReference>
<gene>
    <name evidence="13" type="ORF">FH972_023089</name>
</gene>
<accession>A0A5N6KUL1</accession>
<evidence type="ECO:0000259" key="12">
    <source>
        <dbReference type="PROSITE" id="PS51011"/>
    </source>
</evidence>
<comment type="caution">
    <text evidence="13">The sequence shown here is derived from an EMBL/GenBank/DDBJ whole genome shotgun (WGS) entry which is preliminary data.</text>
</comment>
<name>A0A5N6KUL1_9ROSI</name>
<dbReference type="AlphaFoldDB" id="A0A5N6KUL1"/>
<keyword evidence="4 9" id="KW-0863">Zinc-finger</keyword>
<evidence type="ECO:0000256" key="5">
    <source>
        <dbReference type="ARBA" id="ARBA00022833"/>
    </source>
</evidence>
<dbReference type="Pfam" id="PF01388">
    <property type="entry name" value="ARID"/>
    <property type="match status" value="1"/>
</dbReference>
<evidence type="ECO:0000256" key="7">
    <source>
        <dbReference type="ARBA" id="ARBA00023163"/>
    </source>
</evidence>
<evidence type="ECO:0000256" key="6">
    <source>
        <dbReference type="ARBA" id="ARBA00023015"/>
    </source>
</evidence>
<dbReference type="InterPro" id="IPR036431">
    <property type="entry name" value="ARID_dom_sf"/>
</dbReference>
<dbReference type="GO" id="GO:0006355">
    <property type="term" value="P:regulation of DNA-templated transcription"/>
    <property type="evidence" value="ECO:0007669"/>
    <property type="project" value="UniProtKB-ARBA"/>
</dbReference>
<dbReference type="Gene3D" id="3.30.160.60">
    <property type="entry name" value="Classic Zinc Finger"/>
    <property type="match status" value="3"/>
</dbReference>
<evidence type="ECO:0000259" key="11">
    <source>
        <dbReference type="PROSITE" id="PS50157"/>
    </source>
</evidence>
<dbReference type="PROSITE" id="PS00028">
    <property type="entry name" value="ZINC_FINGER_C2H2_1"/>
    <property type="match status" value="2"/>
</dbReference>
<dbReference type="SUPFAM" id="SSF57667">
    <property type="entry name" value="beta-beta-alpha zinc fingers"/>
    <property type="match status" value="1"/>
</dbReference>
<organism evidence="13 14">
    <name type="scientific">Carpinus fangiana</name>
    <dbReference type="NCBI Taxonomy" id="176857"/>
    <lineage>
        <taxon>Eukaryota</taxon>
        <taxon>Viridiplantae</taxon>
        <taxon>Streptophyta</taxon>
        <taxon>Embryophyta</taxon>
        <taxon>Tracheophyta</taxon>
        <taxon>Spermatophyta</taxon>
        <taxon>Magnoliopsida</taxon>
        <taxon>eudicotyledons</taxon>
        <taxon>Gunneridae</taxon>
        <taxon>Pentapetalae</taxon>
        <taxon>rosids</taxon>
        <taxon>fabids</taxon>
        <taxon>Fagales</taxon>
        <taxon>Betulaceae</taxon>
        <taxon>Carpinus</taxon>
    </lineage>
</organism>
<feature type="region of interest" description="Disordered" evidence="10">
    <location>
        <begin position="136"/>
        <end position="161"/>
    </location>
</feature>
<evidence type="ECO:0000256" key="8">
    <source>
        <dbReference type="ARBA" id="ARBA00023242"/>
    </source>
</evidence>
<keyword evidence="3" id="KW-0677">Repeat</keyword>
<dbReference type="GO" id="GO:0005634">
    <property type="term" value="C:nucleus"/>
    <property type="evidence" value="ECO:0007669"/>
    <property type="project" value="UniProtKB-SubCell"/>
</dbReference>
<dbReference type="Pfam" id="PF00096">
    <property type="entry name" value="zf-C2H2"/>
    <property type="match status" value="2"/>
</dbReference>
<dbReference type="PANTHER" id="PTHR35391">
    <property type="entry name" value="C2H2-TYPE DOMAIN-CONTAINING PROTEIN-RELATED"/>
    <property type="match status" value="1"/>
</dbReference>
<keyword evidence="8" id="KW-0539">Nucleus</keyword>
<dbReference type="SMART" id="SM00501">
    <property type="entry name" value="BRIGHT"/>
    <property type="match status" value="1"/>
</dbReference>
<feature type="domain" description="ARID" evidence="12">
    <location>
        <begin position="467"/>
        <end position="561"/>
    </location>
</feature>
<dbReference type="PROSITE" id="PS50157">
    <property type="entry name" value="ZINC_FINGER_C2H2_2"/>
    <property type="match status" value="2"/>
</dbReference>
<keyword evidence="14" id="KW-1185">Reference proteome</keyword>
<protein>
    <recommendedName>
        <fullName evidence="15">C2H2-type domain-containing protein</fullName>
    </recommendedName>
</protein>
<evidence type="ECO:0000313" key="13">
    <source>
        <dbReference type="EMBL" id="KAB8346037.1"/>
    </source>
</evidence>
<dbReference type="SUPFAM" id="SSF46774">
    <property type="entry name" value="ARID-like"/>
    <property type="match status" value="1"/>
</dbReference>
<feature type="domain" description="C2H2-type" evidence="11">
    <location>
        <begin position="668"/>
        <end position="695"/>
    </location>
</feature>
<dbReference type="GO" id="GO:0003677">
    <property type="term" value="F:DNA binding"/>
    <property type="evidence" value="ECO:0007669"/>
    <property type="project" value="InterPro"/>
</dbReference>
<dbReference type="PANTHER" id="PTHR35391:SF7">
    <property type="entry name" value="C2H2-TYPE DOMAIN-CONTAINING PROTEIN"/>
    <property type="match status" value="1"/>
</dbReference>
<dbReference type="InterPro" id="IPR036236">
    <property type="entry name" value="Znf_C2H2_sf"/>
</dbReference>
<dbReference type="EMBL" id="VIBQ01000013">
    <property type="protein sequence ID" value="KAB8346037.1"/>
    <property type="molecule type" value="Genomic_DNA"/>
</dbReference>
<dbReference type="FunFam" id="3.30.160.60:FF:000181">
    <property type="entry name" value="C2H2 type zinc finger protein"/>
    <property type="match status" value="1"/>
</dbReference>
<comment type="subcellular location">
    <subcellularLocation>
        <location evidence="1">Nucleus</location>
    </subcellularLocation>
</comment>
<dbReference type="Gene3D" id="1.10.150.60">
    <property type="entry name" value="ARID DNA-binding domain"/>
    <property type="match status" value="1"/>
</dbReference>
<dbReference type="GO" id="GO:0008270">
    <property type="term" value="F:zinc ion binding"/>
    <property type="evidence" value="ECO:0007669"/>
    <property type="project" value="UniProtKB-KW"/>
</dbReference>
<dbReference type="OrthoDB" id="3437960at2759"/>
<feature type="compositionally biased region" description="Basic and acidic residues" evidence="10">
    <location>
        <begin position="149"/>
        <end position="161"/>
    </location>
</feature>
<dbReference type="Pfam" id="PF26082">
    <property type="entry name" value="zf-C2H2_AcuF"/>
    <property type="match status" value="1"/>
</dbReference>
<evidence type="ECO:0000256" key="3">
    <source>
        <dbReference type="ARBA" id="ARBA00022737"/>
    </source>
</evidence>
<feature type="region of interest" description="Disordered" evidence="10">
    <location>
        <begin position="432"/>
        <end position="456"/>
    </location>
</feature>
<evidence type="ECO:0000256" key="1">
    <source>
        <dbReference type="ARBA" id="ARBA00004123"/>
    </source>
</evidence>
<evidence type="ECO:0008006" key="15">
    <source>
        <dbReference type="Google" id="ProtNLM"/>
    </source>
</evidence>
<dbReference type="PROSITE" id="PS51011">
    <property type="entry name" value="ARID"/>
    <property type="match status" value="1"/>
</dbReference>
<sequence>MQNLSQSRDREDWLDSTSRLTHTILPLAKLESETWLSLLPSTNRKAPVFHRRLADSLGQLELWIDFLDDLDQQALDNIPEHIERYILKFVVRLGETLCDFQVAALPEVHRLARSKINELKEYLEEKVKRLIYYDDTAPSDSSDDGSESESERSSGEVSSEHADELLSSLTETVSCLSQLLSTIERACLKSNRQDLTTHKKSLATFQLHSPAEYFIKLILDRFRNADSQLADRLGEANWQRRERVQLSISGVHAESANQIAEHLEIDQKTLFRPRSTFHDSALGSSVPTENPVSINDDDVASLFSVASSMTGTSARVPPTPKEVELGEPFECFICHHEIYDVHNRRQWKFHVFSDLQSYICCRDTCDDGTISFSSRREWSLHDQRKHSDTRLAHSDCLLCRKRIGSSGGEYDQHMGRHLESISLLALPAYHGEEDDDDDKDSSDGSESCGNNHLPKPADLIKAESTLTSESEDRSSFQRTLRQFHGAPTVELVIQGNGYSLDLFSLWKAVRACGTSFAFAEKASWTQVRNRLGSDTSLQSIPEDSLKNFYETWILPWELSIDFDVRINGARAPTRSQRPDSHILRGKRQVPLPKHADVVLLNTISPHLLGAAPAAGERALISDEEGANDTCDLRTVTNNEHANLVDATARAVIADQTSPAPNLSGTKTLQCHLCPKTFERAYSLRSHLRTHTDERPFVCTICGKAFTRQHDRNRHEALHSGEKNFVCKGSLQSATTSGQVVPDQTWGCGRRFARADALGRHFRSEAGRACIRLLLEEEARERQEAALMEQSFHKVSENFDFPLPAALLQEYPALRDLQ</sequence>
<evidence type="ECO:0000256" key="4">
    <source>
        <dbReference type="ARBA" id="ARBA00022771"/>
    </source>
</evidence>
<evidence type="ECO:0000256" key="9">
    <source>
        <dbReference type="PROSITE-ProRule" id="PRU00042"/>
    </source>
</evidence>
<proteinExistence type="predicted"/>
<dbReference type="CDD" id="cd16100">
    <property type="entry name" value="ARID"/>
    <property type="match status" value="1"/>
</dbReference>